<accession>A0A8B6BKF7</accession>
<dbReference type="EMBL" id="UYJE01000309">
    <property type="protein sequence ID" value="VDH92182.1"/>
    <property type="molecule type" value="Genomic_DNA"/>
</dbReference>
<dbReference type="Pfam" id="PF21007">
    <property type="entry name" value="FBF1"/>
    <property type="match status" value="1"/>
</dbReference>
<dbReference type="GO" id="GO:0097539">
    <property type="term" value="C:ciliary transition fiber"/>
    <property type="evidence" value="ECO:0007669"/>
    <property type="project" value="InterPro"/>
</dbReference>
<dbReference type="PANTHER" id="PTHR33689:SF1">
    <property type="entry name" value="FAS-BINDING FACTOR 1"/>
    <property type="match status" value="1"/>
</dbReference>
<dbReference type="Proteomes" id="UP000596742">
    <property type="component" value="Unassembled WGS sequence"/>
</dbReference>
<feature type="region of interest" description="Disordered" evidence="2">
    <location>
        <begin position="138"/>
        <end position="166"/>
    </location>
</feature>
<evidence type="ECO:0000256" key="2">
    <source>
        <dbReference type="SAM" id="MobiDB-lite"/>
    </source>
</evidence>
<keyword evidence="1" id="KW-0175">Coiled coil</keyword>
<dbReference type="InterPro" id="IPR033561">
    <property type="entry name" value="FBF1"/>
</dbReference>
<dbReference type="InterPro" id="IPR049390">
    <property type="entry name" value="FBF1_C"/>
</dbReference>
<proteinExistence type="predicted"/>
<dbReference type="GO" id="GO:0005814">
    <property type="term" value="C:centriole"/>
    <property type="evidence" value="ECO:0007669"/>
    <property type="project" value="TreeGrafter"/>
</dbReference>
<keyword evidence="5" id="KW-1185">Reference proteome</keyword>
<evidence type="ECO:0000256" key="1">
    <source>
        <dbReference type="SAM" id="Coils"/>
    </source>
</evidence>
<sequence length="197" mass="23972">MIQTNARDVGELQKKLDQWHSMGMDEREIAIRSKDEQLKILQERLRKQQDDNDNERKRLEDLITRLETQIREQSRVHDEERWSLKQEHNRMQSLQTTLEEERRLWTEQQARERTNIEKIRAKTEFEAIMKVISEEKNKSYSRKEELTKEEQRIEEEGSKLQSEKAKQKAKEDELIEHAQLIKEKSEQVDEYYLVCIF</sequence>
<dbReference type="PANTHER" id="PTHR33689">
    <property type="entry name" value="FAS-BINDING FACTOR 1"/>
    <property type="match status" value="1"/>
</dbReference>
<dbReference type="AlphaFoldDB" id="A0A8B6BKF7"/>
<feature type="coiled-coil region" evidence="1">
    <location>
        <begin position="24"/>
        <end position="104"/>
    </location>
</feature>
<name>A0A8B6BKF7_MYTGA</name>
<organism evidence="4 5">
    <name type="scientific">Mytilus galloprovincialis</name>
    <name type="common">Mediterranean mussel</name>
    <dbReference type="NCBI Taxonomy" id="29158"/>
    <lineage>
        <taxon>Eukaryota</taxon>
        <taxon>Metazoa</taxon>
        <taxon>Spiralia</taxon>
        <taxon>Lophotrochozoa</taxon>
        <taxon>Mollusca</taxon>
        <taxon>Bivalvia</taxon>
        <taxon>Autobranchia</taxon>
        <taxon>Pteriomorphia</taxon>
        <taxon>Mytilida</taxon>
        <taxon>Mytiloidea</taxon>
        <taxon>Mytilidae</taxon>
        <taxon>Mytilinae</taxon>
        <taxon>Mytilus</taxon>
    </lineage>
</organism>
<dbReference type="OrthoDB" id="8195456at2759"/>
<evidence type="ECO:0000313" key="4">
    <source>
        <dbReference type="EMBL" id="VDH92182.1"/>
    </source>
</evidence>
<reference evidence="4" key="1">
    <citation type="submission" date="2018-11" db="EMBL/GenBank/DDBJ databases">
        <authorList>
            <person name="Alioto T."/>
            <person name="Alioto T."/>
        </authorList>
    </citation>
    <scope>NUCLEOTIDE SEQUENCE</scope>
</reference>
<comment type="caution">
    <text evidence="4">The sequence shown here is derived from an EMBL/GenBank/DDBJ whole genome shotgun (WGS) entry which is preliminary data.</text>
</comment>
<dbReference type="GO" id="GO:0060271">
    <property type="term" value="P:cilium assembly"/>
    <property type="evidence" value="ECO:0007669"/>
    <property type="project" value="InterPro"/>
</dbReference>
<dbReference type="GO" id="GO:0090162">
    <property type="term" value="P:establishment of epithelial cell polarity"/>
    <property type="evidence" value="ECO:0007669"/>
    <property type="project" value="InterPro"/>
</dbReference>
<evidence type="ECO:0000259" key="3">
    <source>
        <dbReference type="Pfam" id="PF21007"/>
    </source>
</evidence>
<feature type="domain" description="Fas-binding factor 1 C-terminal" evidence="3">
    <location>
        <begin position="1"/>
        <end position="120"/>
    </location>
</feature>
<gene>
    <name evidence="4" type="ORF">MGAL_10B001068</name>
</gene>
<protein>
    <recommendedName>
        <fullName evidence="3">Fas-binding factor 1 C-terminal domain-containing protein</fullName>
    </recommendedName>
</protein>
<dbReference type="GO" id="GO:0036064">
    <property type="term" value="C:ciliary basal body"/>
    <property type="evidence" value="ECO:0007669"/>
    <property type="project" value="TreeGrafter"/>
</dbReference>
<evidence type="ECO:0000313" key="5">
    <source>
        <dbReference type="Proteomes" id="UP000596742"/>
    </source>
</evidence>